<proteinExistence type="predicted"/>
<name>A0A6L5JVH0_RHOTE</name>
<protein>
    <submittedName>
        <fullName evidence="1">Methyltransferase domain-containing protein</fullName>
    </submittedName>
</protein>
<dbReference type="PANTHER" id="PTHR43861">
    <property type="entry name" value="TRANS-ACONITATE 2-METHYLTRANSFERASE-RELATED"/>
    <property type="match status" value="1"/>
</dbReference>
<dbReference type="EMBL" id="WIXJ01000002">
    <property type="protein sequence ID" value="MQY51031.1"/>
    <property type="molecule type" value="Genomic_DNA"/>
</dbReference>
<dbReference type="Gene3D" id="3.40.50.150">
    <property type="entry name" value="Vaccinia Virus protein VP39"/>
    <property type="match status" value="1"/>
</dbReference>
<keyword evidence="1" id="KW-0489">Methyltransferase</keyword>
<gene>
    <name evidence="1" type="ORF">GHK24_04460</name>
</gene>
<dbReference type="Pfam" id="PF13489">
    <property type="entry name" value="Methyltransf_23"/>
    <property type="match status" value="1"/>
</dbReference>
<dbReference type="OrthoDB" id="9796760at2"/>
<dbReference type="GO" id="GO:0032259">
    <property type="term" value="P:methylation"/>
    <property type="evidence" value="ECO:0007669"/>
    <property type="project" value="UniProtKB-KW"/>
</dbReference>
<accession>A0A6L5JVH0</accession>
<dbReference type="CDD" id="cd02440">
    <property type="entry name" value="AdoMet_MTases"/>
    <property type="match status" value="1"/>
</dbReference>
<dbReference type="SUPFAM" id="SSF53335">
    <property type="entry name" value="S-adenosyl-L-methionine-dependent methyltransferases"/>
    <property type="match status" value="1"/>
</dbReference>
<organism evidence="1 2">
    <name type="scientific">Rhodocyclus tenuis</name>
    <name type="common">Rhodospirillum tenue</name>
    <dbReference type="NCBI Taxonomy" id="1066"/>
    <lineage>
        <taxon>Bacteria</taxon>
        <taxon>Pseudomonadati</taxon>
        <taxon>Pseudomonadota</taxon>
        <taxon>Betaproteobacteria</taxon>
        <taxon>Rhodocyclales</taxon>
        <taxon>Rhodocyclaceae</taxon>
        <taxon>Rhodocyclus</taxon>
    </lineage>
</organism>
<evidence type="ECO:0000313" key="1">
    <source>
        <dbReference type="EMBL" id="MQY51031.1"/>
    </source>
</evidence>
<dbReference type="Proteomes" id="UP000480275">
    <property type="component" value="Unassembled WGS sequence"/>
</dbReference>
<comment type="caution">
    <text evidence="1">The sequence shown here is derived from an EMBL/GenBank/DDBJ whole genome shotgun (WGS) entry which is preliminary data.</text>
</comment>
<reference evidence="1 2" key="1">
    <citation type="submission" date="2019-10" db="EMBL/GenBank/DDBJ databases">
        <title>Whole-genome sequence of the purple nonsulfur photosynthetic bacterium Rhodocyclus tenuis.</title>
        <authorList>
            <person name="Kyndt J.A."/>
            <person name="Meyer T.E."/>
        </authorList>
    </citation>
    <scope>NUCLEOTIDE SEQUENCE [LARGE SCALE GENOMIC DNA]</scope>
    <source>
        <strain evidence="1 2">DSM 110</strain>
    </source>
</reference>
<dbReference type="GO" id="GO:0008168">
    <property type="term" value="F:methyltransferase activity"/>
    <property type="evidence" value="ECO:0007669"/>
    <property type="project" value="UniProtKB-KW"/>
</dbReference>
<keyword evidence="1" id="KW-0808">Transferase</keyword>
<evidence type="ECO:0000313" key="2">
    <source>
        <dbReference type="Proteomes" id="UP000480275"/>
    </source>
</evidence>
<sequence>MRLHFGAFNCPREGWINTDVTPHVHISRIPGLARVIHALGKMSDQRLVEHQRGVFRKVEYLDVTKPWRYGSGSFDAIFSSHVFEHLPLHGARNCLKESYRCLKTGGVIRLSVPDLDAYISRYLPEHSLDWAIGFFEANETSEKNMHHFMYNFDSLSALLHSVGFSSIQRQHYKQGRCPDVEKMDNRPDSLFVEAIK</sequence>
<dbReference type="AlphaFoldDB" id="A0A6L5JVH0"/>
<dbReference type="InterPro" id="IPR029063">
    <property type="entry name" value="SAM-dependent_MTases_sf"/>
</dbReference>